<dbReference type="EMBL" id="JACEIK010002394">
    <property type="protein sequence ID" value="MCD9560894.1"/>
    <property type="molecule type" value="Genomic_DNA"/>
</dbReference>
<dbReference type="Gene3D" id="3.40.50.300">
    <property type="entry name" value="P-loop containing nucleotide triphosphate hydrolases"/>
    <property type="match status" value="1"/>
</dbReference>
<protein>
    <submittedName>
        <fullName evidence="1">Uncharacterized protein</fullName>
    </submittedName>
</protein>
<organism evidence="1 2">
    <name type="scientific">Datura stramonium</name>
    <name type="common">Jimsonweed</name>
    <name type="synonym">Common thornapple</name>
    <dbReference type="NCBI Taxonomy" id="4076"/>
    <lineage>
        <taxon>Eukaryota</taxon>
        <taxon>Viridiplantae</taxon>
        <taxon>Streptophyta</taxon>
        <taxon>Embryophyta</taxon>
        <taxon>Tracheophyta</taxon>
        <taxon>Spermatophyta</taxon>
        <taxon>Magnoliopsida</taxon>
        <taxon>eudicotyledons</taxon>
        <taxon>Gunneridae</taxon>
        <taxon>Pentapetalae</taxon>
        <taxon>asterids</taxon>
        <taxon>lamiids</taxon>
        <taxon>Solanales</taxon>
        <taxon>Solanaceae</taxon>
        <taxon>Solanoideae</taxon>
        <taxon>Datureae</taxon>
        <taxon>Datura</taxon>
    </lineage>
</organism>
<evidence type="ECO:0000313" key="2">
    <source>
        <dbReference type="Proteomes" id="UP000823775"/>
    </source>
</evidence>
<reference evidence="1 2" key="1">
    <citation type="journal article" date="2021" name="BMC Genomics">
        <title>Datura genome reveals duplications of psychoactive alkaloid biosynthetic genes and high mutation rate following tissue culture.</title>
        <authorList>
            <person name="Rajewski A."/>
            <person name="Carter-House D."/>
            <person name="Stajich J."/>
            <person name="Litt A."/>
        </authorList>
    </citation>
    <scope>NUCLEOTIDE SEQUENCE [LARGE SCALE GENOMIC DNA]</scope>
    <source>
        <strain evidence="1">AR-01</strain>
    </source>
</reference>
<proteinExistence type="predicted"/>
<dbReference type="Proteomes" id="UP000823775">
    <property type="component" value="Unassembled WGS sequence"/>
</dbReference>
<sequence length="56" mass="6682">STIPPLFETLCKGVRWDDVGGLHEVKRLLQEAMILPLWMPKYFQMRNRRGEQFDHP</sequence>
<gene>
    <name evidence="1" type="ORF">HAX54_019717</name>
</gene>
<dbReference type="InterPro" id="IPR027417">
    <property type="entry name" value="P-loop_NTPase"/>
</dbReference>
<name>A0ABS8UPV9_DATST</name>
<accession>A0ABS8UPV9</accession>
<keyword evidence="2" id="KW-1185">Reference proteome</keyword>
<feature type="non-terminal residue" evidence="1">
    <location>
        <position position="1"/>
    </location>
</feature>
<evidence type="ECO:0000313" key="1">
    <source>
        <dbReference type="EMBL" id="MCD9560894.1"/>
    </source>
</evidence>
<comment type="caution">
    <text evidence="1">The sequence shown here is derived from an EMBL/GenBank/DDBJ whole genome shotgun (WGS) entry which is preliminary data.</text>
</comment>